<keyword evidence="2" id="KW-0012">Acyltransferase</keyword>
<accession>A0A1I0PUY7</accession>
<feature type="domain" description="N-acetyltransferase" evidence="3">
    <location>
        <begin position="1"/>
        <end position="151"/>
    </location>
</feature>
<dbReference type="GO" id="GO:0016747">
    <property type="term" value="F:acyltransferase activity, transferring groups other than amino-acyl groups"/>
    <property type="evidence" value="ECO:0007669"/>
    <property type="project" value="InterPro"/>
</dbReference>
<dbReference type="OrthoDB" id="67353at2"/>
<dbReference type="CDD" id="cd04301">
    <property type="entry name" value="NAT_SF"/>
    <property type="match status" value="1"/>
</dbReference>
<evidence type="ECO:0000256" key="1">
    <source>
        <dbReference type="ARBA" id="ARBA00022679"/>
    </source>
</evidence>
<evidence type="ECO:0000313" key="4">
    <source>
        <dbReference type="EMBL" id="SEW18278.1"/>
    </source>
</evidence>
<proteinExistence type="predicted"/>
<organism evidence="4 5">
    <name type="scientific">[Clostridium] fimetarium</name>
    <dbReference type="NCBI Taxonomy" id="99656"/>
    <lineage>
        <taxon>Bacteria</taxon>
        <taxon>Bacillati</taxon>
        <taxon>Bacillota</taxon>
        <taxon>Clostridia</taxon>
        <taxon>Lachnospirales</taxon>
        <taxon>Lachnospiraceae</taxon>
    </lineage>
</organism>
<evidence type="ECO:0000256" key="2">
    <source>
        <dbReference type="ARBA" id="ARBA00023315"/>
    </source>
</evidence>
<sequence>MKIIYADGCNPDFIILCHMLDTYLNHIVGCEENRLQYIQYNKLEDIHDVIIVYDEAIPIGCASFKLFGNDIAEVKRVFIKEEYRGKGISKELLNLIEERAKEKGFKKLILESGEPLVQAMSLYKKSGYVIIENYGQYKCMKDSICMGKTIIS</sequence>
<gene>
    <name evidence="4" type="ORF">SAMN05421659_10628</name>
</gene>
<name>A0A1I0PUY7_9FIRM</name>
<evidence type="ECO:0000259" key="3">
    <source>
        <dbReference type="PROSITE" id="PS51186"/>
    </source>
</evidence>
<evidence type="ECO:0000313" key="5">
    <source>
        <dbReference type="Proteomes" id="UP000199701"/>
    </source>
</evidence>
<dbReference type="Proteomes" id="UP000199701">
    <property type="component" value="Unassembled WGS sequence"/>
</dbReference>
<keyword evidence="1 4" id="KW-0808">Transferase</keyword>
<reference evidence="4 5" key="1">
    <citation type="submission" date="2016-10" db="EMBL/GenBank/DDBJ databases">
        <authorList>
            <person name="de Groot N.N."/>
        </authorList>
    </citation>
    <scope>NUCLEOTIDE SEQUENCE [LARGE SCALE GENOMIC DNA]</scope>
    <source>
        <strain evidence="4 5">DSM 9179</strain>
    </source>
</reference>
<dbReference type="InterPro" id="IPR050832">
    <property type="entry name" value="Bact_Acetyltransf"/>
</dbReference>
<dbReference type="InterPro" id="IPR000182">
    <property type="entry name" value="GNAT_dom"/>
</dbReference>
<dbReference type="Pfam" id="PF00583">
    <property type="entry name" value="Acetyltransf_1"/>
    <property type="match status" value="1"/>
</dbReference>
<dbReference type="PANTHER" id="PTHR43877:SF2">
    <property type="entry name" value="AMINOALKYLPHOSPHONATE N-ACETYLTRANSFERASE-RELATED"/>
    <property type="match status" value="1"/>
</dbReference>
<dbReference type="PANTHER" id="PTHR43877">
    <property type="entry name" value="AMINOALKYLPHOSPHONATE N-ACETYLTRANSFERASE-RELATED-RELATED"/>
    <property type="match status" value="1"/>
</dbReference>
<dbReference type="PROSITE" id="PS51186">
    <property type="entry name" value="GNAT"/>
    <property type="match status" value="1"/>
</dbReference>
<keyword evidence="5" id="KW-1185">Reference proteome</keyword>
<dbReference type="EMBL" id="FOJI01000006">
    <property type="protein sequence ID" value="SEW18278.1"/>
    <property type="molecule type" value="Genomic_DNA"/>
</dbReference>
<dbReference type="AlphaFoldDB" id="A0A1I0PUY7"/>
<protein>
    <submittedName>
        <fullName evidence="4">Acetyltransferase (GNAT) family protein</fullName>
    </submittedName>
</protein>
<dbReference type="Gene3D" id="3.40.630.30">
    <property type="match status" value="1"/>
</dbReference>
<dbReference type="RefSeq" id="WP_092453017.1">
    <property type="nucleotide sequence ID" value="NZ_FOJI01000006.1"/>
</dbReference>
<dbReference type="InterPro" id="IPR016181">
    <property type="entry name" value="Acyl_CoA_acyltransferase"/>
</dbReference>
<dbReference type="STRING" id="99656.SAMN05421659_10628"/>
<dbReference type="SUPFAM" id="SSF55729">
    <property type="entry name" value="Acyl-CoA N-acyltransferases (Nat)"/>
    <property type="match status" value="1"/>
</dbReference>